<accession>A0A382UH43</accession>
<dbReference type="SUPFAM" id="SSF63446">
    <property type="entry name" value="Type I dockerin domain"/>
    <property type="match status" value="1"/>
</dbReference>
<gene>
    <name evidence="1" type="ORF">METZ01_LOCUS386458</name>
</gene>
<dbReference type="InterPro" id="IPR036439">
    <property type="entry name" value="Dockerin_dom_sf"/>
</dbReference>
<dbReference type="AlphaFoldDB" id="A0A382UH43"/>
<dbReference type="CDD" id="cd14256">
    <property type="entry name" value="Dockerin_I"/>
    <property type="match status" value="1"/>
</dbReference>
<proteinExistence type="predicted"/>
<dbReference type="GO" id="GO:0000272">
    <property type="term" value="P:polysaccharide catabolic process"/>
    <property type="evidence" value="ECO:0007669"/>
    <property type="project" value="InterPro"/>
</dbReference>
<name>A0A382UH43_9ZZZZ</name>
<sequence length="284" mass="30992">NGWPLSLSDLSGNQYYESSTLTEYGVFVSFKNNTSGDYDVYSQYILFTGSLWSGSSGTAIASGVNDELSSSVAYNPAQDKVIVCYEVSDGSETDIHCNEINLPTTVSGTIIISEYPNNQNNPFVYWSGQSFMITWEDSRNSTVSNPEQDIYFQEFNNGNISLTSGGEAITTFTQKQERPIISKYSDTTNQYVILWEDYRSTGKEYCANLYGQSFTYQSCAALGDMNNDGSFDVLDIVTLAGCVLAENCPDLPNGCAGNMNGDASFDVLDIVTLASCVLAENCGN</sequence>
<dbReference type="EMBL" id="UINC01144226">
    <property type="protein sequence ID" value="SVD33604.1"/>
    <property type="molecule type" value="Genomic_DNA"/>
</dbReference>
<protein>
    <recommendedName>
        <fullName evidence="2">Dockerin domain-containing protein</fullName>
    </recommendedName>
</protein>
<organism evidence="1">
    <name type="scientific">marine metagenome</name>
    <dbReference type="NCBI Taxonomy" id="408172"/>
    <lineage>
        <taxon>unclassified sequences</taxon>
        <taxon>metagenomes</taxon>
        <taxon>ecological metagenomes</taxon>
    </lineage>
</organism>
<reference evidence="1" key="1">
    <citation type="submission" date="2018-05" db="EMBL/GenBank/DDBJ databases">
        <authorList>
            <person name="Lanie J.A."/>
            <person name="Ng W.-L."/>
            <person name="Kazmierczak K.M."/>
            <person name="Andrzejewski T.M."/>
            <person name="Davidsen T.M."/>
            <person name="Wayne K.J."/>
            <person name="Tettelin H."/>
            <person name="Glass J.I."/>
            <person name="Rusch D."/>
            <person name="Podicherti R."/>
            <person name="Tsui H.-C.T."/>
            <person name="Winkler M.E."/>
        </authorList>
    </citation>
    <scope>NUCLEOTIDE SEQUENCE</scope>
</reference>
<feature type="non-terminal residue" evidence="1">
    <location>
        <position position="1"/>
    </location>
</feature>
<evidence type="ECO:0000313" key="1">
    <source>
        <dbReference type="EMBL" id="SVD33604.1"/>
    </source>
</evidence>
<evidence type="ECO:0008006" key="2">
    <source>
        <dbReference type="Google" id="ProtNLM"/>
    </source>
</evidence>
<dbReference type="Gene3D" id="1.10.1330.10">
    <property type="entry name" value="Dockerin domain"/>
    <property type="match status" value="1"/>
</dbReference>